<dbReference type="PANTHER" id="PTHR46953">
    <property type="entry name" value="G-PROTEIN COUPLED RECEPTOR MTH-LIKE 1-RELATED"/>
    <property type="match status" value="1"/>
</dbReference>
<feature type="transmembrane region" description="Helical" evidence="5">
    <location>
        <begin position="738"/>
        <end position="758"/>
    </location>
</feature>
<dbReference type="InterPro" id="IPR017981">
    <property type="entry name" value="GPCR_2-like_7TM"/>
</dbReference>
<feature type="transmembrane region" description="Helical" evidence="5">
    <location>
        <begin position="163"/>
        <end position="186"/>
    </location>
</feature>
<evidence type="ECO:0000256" key="5">
    <source>
        <dbReference type="SAM" id="Phobius"/>
    </source>
</evidence>
<protein>
    <submittedName>
        <fullName evidence="8">Putative G-protein coupled receptor Mth-like 3</fullName>
    </submittedName>
</protein>
<dbReference type="CDD" id="cd15039">
    <property type="entry name" value="7tmB3_Methuselah-like"/>
    <property type="match status" value="2"/>
</dbReference>
<evidence type="ECO:0000256" key="3">
    <source>
        <dbReference type="ARBA" id="ARBA00022989"/>
    </source>
</evidence>
<dbReference type="AlphaFoldDB" id="A0A194PMI3"/>
<gene>
    <name evidence="8" type="ORF">RR46_13546</name>
</gene>
<feature type="transmembrane region" description="Helical" evidence="5">
    <location>
        <begin position="665"/>
        <end position="684"/>
    </location>
</feature>
<feature type="transmembrane region" description="Helical" evidence="5">
    <location>
        <begin position="334"/>
        <end position="355"/>
    </location>
</feature>
<evidence type="ECO:0000256" key="6">
    <source>
        <dbReference type="SAM" id="SignalP"/>
    </source>
</evidence>
<dbReference type="Gene3D" id="1.20.1070.10">
    <property type="entry name" value="Rhodopsin 7-helix transmembrane proteins"/>
    <property type="match status" value="3"/>
</dbReference>
<feature type="transmembrane region" description="Helical" evidence="5">
    <location>
        <begin position="239"/>
        <end position="258"/>
    </location>
</feature>
<dbReference type="Proteomes" id="UP000053268">
    <property type="component" value="Unassembled WGS sequence"/>
</dbReference>
<dbReference type="InterPro" id="IPR052808">
    <property type="entry name" value="GPCR_Mth-like"/>
</dbReference>
<feature type="transmembrane region" description="Helical" evidence="5">
    <location>
        <begin position="383"/>
        <end position="407"/>
    </location>
</feature>
<sequence length="928" mass="105656">MSGFVIMLVIILSAIYVDSSEFCCKPGQFIYKGVNRTRTCYDPVSGTNSEVLITCEINVLLVEDDTYTFSVNDEKYLVISMPNFQSELEPETFCIGNYSISTNTSSLLNARKAAIICEVEEENAIVDQSVLAYCMLVSVIFLTLTAIVYIALPEVRDLNGKSIICFCISLALGLLCLAIMNLISSYSDMNLCATRGFLTYYFFIASFFWTNAISIQILRNMRRPLTVDYGWKEFAWYALYAWGASAAITIAMAIVNFLPGNHQKPGIGLNHCWFFDKKQQWYYMYSVMSILISANICIFVYTSVLLWRQSFASTHLKALKYKRPLTVDYGWKEFAWYALYAWGASAAITIAMAIVNFLPGNHQKPGIGLNHCWFFDKKQQWYYMYSVMSILISANICIFVYTSVLLWRQSFASTHLKALKYKFMMTVRLFIIMGVPWIFEMISSVSNKSIIWYVLVFSKTKRKLQPKPRKKLFNISSKSKTLKALLRRGVLECLAPHVERHLALADDDEDVIQHTMDVPMDEKGPLLLLLVCVGAASCARPCCSNQETIKRGGYCGGTEKIALNCSSGRMVLWDIILQNDKVSTKDSPGFIFAENTDQYCIGTMDRNSSIPSMRNLSVAIVCFERVSQSNNIETGGILTIISVFFLAATFAVYMYLPQMRDLQGLCYMCMCVSMALGFLSLGVLQLSPHFAGDICTVAGFLVYFWMMATFFWMNVISINMYRSVQDAAYLKKTERKQYFWYSCYAWGCTLMFLAVSLITNFAEGDHWKPGIGNNSCWFQGRTETWIFFYGPIAVLIAANIILFVISSFNLWMQQNRKYEVSKLNNLKHKFLVSLKLFLVMGISWTFEIASFAHGEAHIIWKIMDIFNCLQGVVIFLILVVLRRRAMQGLANEHCCLFITRPLAEKLSPHDDADDQEILADDTVEVRLN</sequence>
<organism evidence="8 9">
    <name type="scientific">Papilio xuthus</name>
    <name type="common">Asian swallowtail butterfly</name>
    <dbReference type="NCBI Taxonomy" id="66420"/>
    <lineage>
        <taxon>Eukaryota</taxon>
        <taxon>Metazoa</taxon>
        <taxon>Ecdysozoa</taxon>
        <taxon>Arthropoda</taxon>
        <taxon>Hexapoda</taxon>
        <taxon>Insecta</taxon>
        <taxon>Pterygota</taxon>
        <taxon>Neoptera</taxon>
        <taxon>Endopterygota</taxon>
        <taxon>Lepidoptera</taxon>
        <taxon>Glossata</taxon>
        <taxon>Ditrysia</taxon>
        <taxon>Papilionoidea</taxon>
        <taxon>Papilionidae</taxon>
        <taxon>Papilioninae</taxon>
        <taxon>Papilio</taxon>
    </lineage>
</organism>
<feature type="domain" description="G-protein coupled receptors family 2 profile 2" evidence="7">
    <location>
        <begin position="631"/>
        <end position="882"/>
    </location>
</feature>
<feature type="domain" description="G-protein coupled receptors family 2 profile 2" evidence="7">
    <location>
        <begin position="127"/>
        <end position="308"/>
    </location>
</feature>
<feature type="transmembrane region" description="Helical" evidence="5">
    <location>
        <begin position="283"/>
        <end position="307"/>
    </location>
</feature>
<feature type="transmembrane region" description="Helical" evidence="5">
    <location>
        <begin position="130"/>
        <end position="151"/>
    </location>
</feature>
<comment type="subcellular location">
    <subcellularLocation>
        <location evidence="1">Membrane</location>
        <topology evidence="1">Multi-pass membrane protein</topology>
    </subcellularLocation>
</comment>
<accession>A0A194PMI3</accession>
<dbReference type="STRING" id="66420.A0A194PMI3"/>
<feature type="transmembrane region" description="Helical" evidence="5">
    <location>
        <begin position="690"/>
        <end position="717"/>
    </location>
</feature>
<dbReference type="GO" id="GO:0016020">
    <property type="term" value="C:membrane"/>
    <property type="evidence" value="ECO:0007669"/>
    <property type="project" value="UniProtKB-SubCell"/>
</dbReference>
<keyword evidence="8" id="KW-0675">Receptor</keyword>
<evidence type="ECO:0000313" key="8">
    <source>
        <dbReference type="EMBL" id="KPI92325.1"/>
    </source>
</evidence>
<feature type="transmembrane region" description="Helical" evidence="5">
    <location>
        <begin position="832"/>
        <end position="852"/>
    </location>
</feature>
<evidence type="ECO:0000256" key="2">
    <source>
        <dbReference type="ARBA" id="ARBA00022692"/>
    </source>
</evidence>
<name>A0A194PMI3_PAPXU</name>
<feature type="transmembrane region" description="Helical" evidence="5">
    <location>
        <begin position="786"/>
        <end position="811"/>
    </location>
</feature>
<reference evidence="8 9" key="1">
    <citation type="journal article" date="2015" name="Nat. Commun.">
        <title>Outbred genome sequencing and CRISPR/Cas9 gene editing in butterflies.</title>
        <authorList>
            <person name="Li X."/>
            <person name="Fan D."/>
            <person name="Zhang W."/>
            <person name="Liu G."/>
            <person name="Zhang L."/>
            <person name="Zhao L."/>
            <person name="Fang X."/>
            <person name="Chen L."/>
            <person name="Dong Y."/>
            <person name="Chen Y."/>
            <person name="Ding Y."/>
            <person name="Zhao R."/>
            <person name="Feng M."/>
            <person name="Zhu Y."/>
            <person name="Feng Y."/>
            <person name="Jiang X."/>
            <person name="Zhu D."/>
            <person name="Xiang H."/>
            <person name="Feng X."/>
            <person name="Li S."/>
            <person name="Wang J."/>
            <person name="Zhang G."/>
            <person name="Kronforst M.R."/>
            <person name="Wang W."/>
        </authorList>
    </citation>
    <scope>NUCLEOTIDE SEQUENCE [LARGE SCALE GENOMIC DNA]</scope>
    <source>
        <strain evidence="8">Ya'a_city_454_Px</strain>
        <tissue evidence="8">Whole body</tissue>
    </source>
</reference>
<dbReference type="InterPro" id="IPR000832">
    <property type="entry name" value="GPCR_2_secretin-like"/>
</dbReference>
<feature type="transmembrane region" description="Helical" evidence="5">
    <location>
        <begin position="858"/>
        <end position="881"/>
    </location>
</feature>
<keyword evidence="3 5" id="KW-1133">Transmembrane helix</keyword>
<keyword evidence="2 5" id="KW-0812">Transmembrane</keyword>
<keyword evidence="9" id="KW-1185">Reference proteome</keyword>
<evidence type="ECO:0000313" key="9">
    <source>
        <dbReference type="Proteomes" id="UP000053268"/>
    </source>
</evidence>
<feature type="signal peptide" evidence="6">
    <location>
        <begin position="1"/>
        <end position="19"/>
    </location>
</feature>
<proteinExistence type="predicted"/>
<dbReference type="GO" id="GO:0004930">
    <property type="term" value="F:G protein-coupled receptor activity"/>
    <property type="evidence" value="ECO:0007669"/>
    <property type="project" value="InterPro"/>
</dbReference>
<dbReference type="PANTHER" id="PTHR46953:SF1">
    <property type="entry name" value="G-PROTEIN COUPLED RECEPTOR MTH-LIKE 1-RELATED"/>
    <property type="match status" value="1"/>
</dbReference>
<dbReference type="PROSITE" id="PS50261">
    <property type="entry name" value="G_PROTEIN_RECEP_F2_4"/>
    <property type="match status" value="2"/>
</dbReference>
<dbReference type="EMBL" id="KQ459604">
    <property type="protein sequence ID" value="KPI92325.1"/>
    <property type="molecule type" value="Genomic_DNA"/>
</dbReference>
<feature type="chain" id="PRO_5008263416" evidence="6">
    <location>
        <begin position="20"/>
        <end position="928"/>
    </location>
</feature>
<evidence type="ECO:0000256" key="4">
    <source>
        <dbReference type="ARBA" id="ARBA00023136"/>
    </source>
</evidence>
<evidence type="ECO:0000259" key="7">
    <source>
        <dbReference type="PROSITE" id="PS50261"/>
    </source>
</evidence>
<feature type="transmembrane region" description="Helical" evidence="5">
    <location>
        <begin position="635"/>
        <end position="656"/>
    </location>
</feature>
<keyword evidence="4 5" id="KW-0472">Membrane</keyword>
<keyword evidence="6" id="KW-0732">Signal</keyword>
<dbReference type="GO" id="GO:0007166">
    <property type="term" value="P:cell surface receptor signaling pathway"/>
    <property type="evidence" value="ECO:0007669"/>
    <property type="project" value="InterPro"/>
</dbReference>
<evidence type="ECO:0000256" key="1">
    <source>
        <dbReference type="ARBA" id="ARBA00004141"/>
    </source>
</evidence>
<dbReference type="Pfam" id="PF00002">
    <property type="entry name" value="7tm_2"/>
    <property type="match status" value="2"/>
</dbReference>
<feature type="transmembrane region" description="Helical" evidence="5">
    <location>
        <begin position="198"/>
        <end position="218"/>
    </location>
</feature>